<organism evidence="7 8">
    <name type="scientific">Haematococcus lacustris</name>
    <name type="common">Green alga</name>
    <name type="synonym">Haematococcus pluvialis</name>
    <dbReference type="NCBI Taxonomy" id="44745"/>
    <lineage>
        <taxon>Eukaryota</taxon>
        <taxon>Viridiplantae</taxon>
        <taxon>Chlorophyta</taxon>
        <taxon>core chlorophytes</taxon>
        <taxon>Chlorophyceae</taxon>
        <taxon>CS clade</taxon>
        <taxon>Chlamydomonadales</taxon>
        <taxon>Haematococcaceae</taxon>
        <taxon>Haematococcus</taxon>
    </lineage>
</organism>
<sequence>MSNALLDEGVPFRVLDSMGFWDRLEVKDLMAFLRLAANPCSDSMALDRIIAKPARAIGAKAKKNLRMCAAVQNKQLTFEDPAGAGPAAHSLYFKWATGVTRLPACTPKPLYEGRRWADAEAQWQAAALGGATAGCQLRKVQCREGRGTGVHGSDVLGRQGHLLHKVLAKDGTVLAQKAEAAAVDVAMLGARYAAYVDGDGESLERIDQLKRLCSDPSKWLAATPTLDDIDSPNSLDDSLNSSSPGASGSSSSPCDPSLPMLRAFLEHAQLLHDDQPDSSADSKGSLGQTKQSSGEKVQLMTMHASKGKEYKVVFILGFEEGFLPSSMNHNVQGGLGEEKRLVYTGCSRAMELLYLMTAMARPAVAIDLPAATAIDLPAAAATALPAAAATALPAAAATALPAAAATALPAAAATALPAAAATALPAVCATSTGAPADATGLQQHVLPLLLPHYCMPLHASPLSVFSSC</sequence>
<dbReference type="InterPro" id="IPR014017">
    <property type="entry name" value="DNA_helicase_UvrD-like_C"/>
</dbReference>
<dbReference type="InterPro" id="IPR000212">
    <property type="entry name" value="DNA_helicase_UvrD/REP"/>
</dbReference>
<dbReference type="PANTHER" id="PTHR11070">
    <property type="entry name" value="UVRD / RECB / PCRA DNA HELICASE FAMILY MEMBER"/>
    <property type="match status" value="1"/>
</dbReference>
<dbReference type="GO" id="GO:0043138">
    <property type="term" value="F:3'-5' DNA helicase activity"/>
    <property type="evidence" value="ECO:0007669"/>
    <property type="project" value="TreeGrafter"/>
</dbReference>
<dbReference type="PROSITE" id="PS51217">
    <property type="entry name" value="UVRD_HELICASE_CTER"/>
    <property type="match status" value="1"/>
</dbReference>
<proteinExistence type="predicted"/>
<keyword evidence="4" id="KW-0067">ATP-binding</keyword>
<accession>A0A699ZVD1</accession>
<evidence type="ECO:0000313" key="8">
    <source>
        <dbReference type="Proteomes" id="UP000485058"/>
    </source>
</evidence>
<feature type="domain" description="UvrD-like helicase C-terminal" evidence="6">
    <location>
        <begin position="1"/>
        <end position="307"/>
    </location>
</feature>
<dbReference type="PANTHER" id="PTHR11070:SF2">
    <property type="entry name" value="ATP-DEPENDENT DNA HELICASE SRS2"/>
    <property type="match status" value="1"/>
</dbReference>
<dbReference type="Gene3D" id="1.10.486.10">
    <property type="entry name" value="PCRA, domain 4"/>
    <property type="match status" value="2"/>
</dbReference>
<evidence type="ECO:0000313" key="7">
    <source>
        <dbReference type="EMBL" id="GFH26857.1"/>
    </source>
</evidence>
<dbReference type="GO" id="GO:0003677">
    <property type="term" value="F:DNA binding"/>
    <property type="evidence" value="ECO:0007669"/>
    <property type="project" value="InterPro"/>
</dbReference>
<evidence type="ECO:0000259" key="6">
    <source>
        <dbReference type="PROSITE" id="PS51217"/>
    </source>
</evidence>
<evidence type="ECO:0000256" key="4">
    <source>
        <dbReference type="ARBA" id="ARBA00022840"/>
    </source>
</evidence>
<dbReference type="Pfam" id="PF13361">
    <property type="entry name" value="UvrD_C"/>
    <property type="match status" value="2"/>
</dbReference>
<comment type="caution">
    <text evidence="7">The sequence shown here is derived from an EMBL/GenBank/DDBJ whole genome shotgun (WGS) entry which is preliminary data.</text>
</comment>
<dbReference type="EMBL" id="BLLF01003263">
    <property type="protein sequence ID" value="GFH26857.1"/>
    <property type="molecule type" value="Genomic_DNA"/>
</dbReference>
<name>A0A699ZVD1_HAELA</name>
<reference evidence="7 8" key="1">
    <citation type="submission" date="2020-02" db="EMBL/GenBank/DDBJ databases">
        <title>Draft genome sequence of Haematococcus lacustris strain NIES-144.</title>
        <authorList>
            <person name="Morimoto D."/>
            <person name="Nakagawa S."/>
            <person name="Yoshida T."/>
            <person name="Sawayama S."/>
        </authorList>
    </citation>
    <scope>NUCLEOTIDE SEQUENCE [LARGE SCALE GENOMIC DNA]</scope>
    <source>
        <strain evidence="7 8">NIES-144</strain>
    </source>
</reference>
<feature type="compositionally biased region" description="Polar residues" evidence="5">
    <location>
        <begin position="277"/>
        <end position="295"/>
    </location>
</feature>
<dbReference type="Gene3D" id="3.40.50.300">
    <property type="entry name" value="P-loop containing nucleotide triphosphate hydrolases"/>
    <property type="match status" value="2"/>
</dbReference>
<evidence type="ECO:0000256" key="2">
    <source>
        <dbReference type="ARBA" id="ARBA00022801"/>
    </source>
</evidence>
<evidence type="ECO:0000256" key="5">
    <source>
        <dbReference type="SAM" id="MobiDB-lite"/>
    </source>
</evidence>
<gene>
    <name evidence="7" type="ORF">HaLaN_25076</name>
</gene>
<feature type="region of interest" description="Disordered" evidence="5">
    <location>
        <begin position="224"/>
        <end position="254"/>
    </location>
</feature>
<keyword evidence="3 7" id="KW-0347">Helicase</keyword>
<protein>
    <submittedName>
        <fullName evidence="7">DNA helicase</fullName>
    </submittedName>
</protein>
<feature type="region of interest" description="Disordered" evidence="5">
    <location>
        <begin position="273"/>
        <end position="297"/>
    </location>
</feature>
<dbReference type="AlphaFoldDB" id="A0A699ZVD1"/>
<keyword evidence="1" id="KW-0547">Nucleotide-binding</keyword>
<keyword evidence="2" id="KW-0378">Hydrolase</keyword>
<dbReference type="InterPro" id="IPR027417">
    <property type="entry name" value="P-loop_NTPase"/>
</dbReference>
<keyword evidence="8" id="KW-1185">Reference proteome</keyword>
<dbReference type="SUPFAM" id="SSF52540">
    <property type="entry name" value="P-loop containing nucleoside triphosphate hydrolases"/>
    <property type="match status" value="1"/>
</dbReference>
<feature type="compositionally biased region" description="Low complexity" evidence="5">
    <location>
        <begin position="231"/>
        <end position="254"/>
    </location>
</feature>
<dbReference type="GO" id="GO:0005524">
    <property type="term" value="F:ATP binding"/>
    <property type="evidence" value="ECO:0007669"/>
    <property type="project" value="UniProtKB-KW"/>
</dbReference>
<evidence type="ECO:0000256" key="1">
    <source>
        <dbReference type="ARBA" id="ARBA00022741"/>
    </source>
</evidence>
<dbReference type="Proteomes" id="UP000485058">
    <property type="component" value="Unassembled WGS sequence"/>
</dbReference>
<dbReference type="GO" id="GO:0000725">
    <property type="term" value="P:recombinational repair"/>
    <property type="evidence" value="ECO:0007669"/>
    <property type="project" value="TreeGrafter"/>
</dbReference>
<evidence type="ECO:0000256" key="3">
    <source>
        <dbReference type="ARBA" id="ARBA00022806"/>
    </source>
</evidence>
<dbReference type="GO" id="GO:0016787">
    <property type="term" value="F:hydrolase activity"/>
    <property type="evidence" value="ECO:0007669"/>
    <property type="project" value="UniProtKB-KW"/>
</dbReference>